<feature type="compositionally biased region" description="Basic and acidic residues" evidence="1">
    <location>
        <begin position="71"/>
        <end position="80"/>
    </location>
</feature>
<gene>
    <name evidence="2" type="ORF">PBIL07802_LOCUS18209</name>
</gene>
<dbReference type="InterPro" id="IPR016024">
    <property type="entry name" value="ARM-type_fold"/>
</dbReference>
<evidence type="ECO:0000313" key="2">
    <source>
        <dbReference type="EMBL" id="CAE0255955.1"/>
    </source>
</evidence>
<feature type="region of interest" description="Disordered" evidence="1">
    <location>
        <begin position="636"/>
        <end position="677"/>
    </location>
</feature>
<dbReference type="AlphaFoldDB" id="A0A7S3G8F1"/>
<dbReference type="SUPFAM" id="SSF48371">
    <property type="entry name" value="ARM repeat"/>
    <property type="match status" value="2"/>
</dbReference>
<organism evidence="2">
    <name type="scientific">Palpitomonas bilix</name>
    <dbReference type="NCBI Taxonomy" id="652834"/>
    <lineage>
        <taxon>Eukaryota</taxon>
        <taxon>Eukaryota incertae sedis</taxon>
    </lineage>
</organism>
<sequence>MVRAILRLSSLLCTIDQWVECSQSLFIALNLFMQSPDGARSIIDASHACVLCANTVYECASKLRHQHDQKRRMEGREGEKGGNTSVDSEKEGSSDYCLEASFIFLSVVVGNDREGKVAESVLATLTSCVRASSVFPASVTLWTSLCIYGIVREKEEVEQRYDIELALLHGMMGVLLSLERGKGGRDAKYFAALESTVWTLLSLYRGGVSDGSGNGEKKGSESEEGAKREEAEQKCREVVERMNRFRTYLHRKESLPEALMRLRTSLDVFYFCKAGQEDYADEVHFAHYSSLRSSFHHIKHTHFDDMEVVAALKAVDELMSNEWCKTAISCIPDALPLLVKCQNNIDEGVMENACKTLHSCMEHTTLVQAMYITEDGLSSLSACLHDYKSAIRQHGLSIVRMLARELPESRQLLMKSALDVDVLSILKGFPSDDLTLELAGEALLCLSDFLSGSLAFQGHLLSKGAAAVILRVLKVLVESGDMPQPKNEEEKARFADMSKKRVLMVDSALAVIGSLSLQNKEGQRALLAGGVWELMELVARTSLWDSLVVKEGWLGAAINLADQNTAFQEMCLKEGGEMSDIIASFLHSEGEDLPGLGALLTSHLCWGKQEGSHLHDTLASPSLCTALAEVLGRCQSSGHSRRGSKSDGGSSRRRSPFFMDSDGGGEEGRESGSDEVVSRFSTSINLQDSLPGREGGDESNSALDGLLTGASSSFEWASARSSPKEGSVDGSIQLLDRFTLMHALTAVANLCFGSPTAQSQLREAGIAASLLPLLRSSVFDVKLHTCFALGNFIKGCPANAKELAECGGMPLLLSLITDNDEDEVSKRAFVVIANMQEVAVDHLLSFTLECAVSNPPRSGCSDERAALTASTTTLYNGASLSSHLYSVDSQSFTTALLVLNGLVYTNELNQKRVVEKGGLKNLAVVLLTKSPATVMETALFVASNLTTSRERGVQQIAVKEGLLGAVVAFLSLSLADAGAPLSGSDSEEEGEVNGLALTLLSNITLQNNENAKEIASSSRAPSFFDALFSAVTGGVIDAQRWILGVFELPSLKATLFQSRWVEAIKGLESSPDEDIAARARSIVRENRL</sequence>
<dbReference type="EMBL" id="HBIB01028005">
    <property type="protein sequence ID" value="CAE0255955.1"/>
    <property type="molecule type" value="Transcribed_RNA"/>
</dbReference>
<protein>
    <submittedName>
        <fullName evidence="2">Uncharacterized protein</fullName>
    </submittedName>
</protein>
<feature type="compositionally biased region" description="Basic and acidic residues" evidence="1">
    <location>
        <begin position="215"/>
        <end position="233"/>
    </location>
</feature>
<feature type="region of interest" description="Disordered" evidence="1">
    <location>
        <begin position="210"/>
        <end position="233"/>
    </location>
</feature>
<dbReference type="SMART" id="SM00185">
    <property type="entry name" value="ARM"/>
    <property type="match status" value="3"/>
</dbReference>
<proteinExistence type="predicted"/>
<evidence type="ECO:0000256" key="1">
    <source>
        <dbReference type="SAM" id="MobiDB-lite"/>
    </source>
</evidence>
<dbReference type="Gene3D" id="1.25.10.10">
    <property type="entry name" value="Leucine-rich Repeat Variant"/>
    <property type="match status" value="3"/>
</dbReference>
<dbReference type="InterPro" id="IPR011989">
    <property type="entry name" value="ARM-like"/>
</dbReference>
<feature type="region of interest" description="Disordered" evidence="1">
    <location>
        <begin position="68"/>
        <end position="92"/>
    </location>
</feature>
<reference evidence="2" key="1">
    <citation type="submission" date="2021-01" db="EMBL/GenBank/DDBJ databases">
        <authorList>
            <person name="Corre E."/>
            <person name="Pelletier E."/>
            <person name="Niang G."/>
            <person name="Scheremetjew M."/>
            <person name="Finn R."/>
            <person name="Kale V."/>
            <person name="Holt S."/>
            <person name="Cochrane G."/>
            <person name="Meng A."/>
            <person name="Brown T."/>
            <person name="Cohen L."/>
        </authorList>
    </citation>
    <scope>NUCLEOTIDE SEQUENCE</scope>
    <source>
        <strain evidence="2">NIES-2562</strain>
    </source>
</reference>
<accession>A0A7S3G8F1</accession>
<dbReference type="InterPro" id="IPR000225">
    <property type="entry name" value="Armadillo"/>
</dbReference>
<name>A0A7S3G8F1_9EUKA</name>